<sequence length="168" mass="18279">MEYVKENVPARPPVPVWVVVCGLLATMVALVGVTTLVDHTLPPPLTRRDAPPDRFIAEIAYEHLVNITNIGPRVAGTYENEVAAVSVLVAAAKEIARAASPHNVVDIDLQRASGGFSLSFFDGGSTIHLSHNCWQYETAGYFFVNSVFSILYKSCSVYLTNPPYEALT</sequence>
<organism evidence="2 3">
    <name type="scientific">Diatraea saccharalis</name>
    <name type="common">sugarcane borer</name>
    <dbReference type="NCBI Taxonomy" id="40085"/>
    <lineage>
        <taxon>Eukaryota</taxon>
        <taxon>Metazoa</taxon>
        <taxon>Ecdysozoa</taxon>
        <taxon>Arthropoda</taxon>
        <taxon>Hexapoda</taxon>
        <taxon>Insecta</taxon>
        <taxon>Pterygota</taxon>
        <taxon>Neoptera</taxon>
        <taxon>Endopterygota</taxon>
        <taxon>Lepidoptera</taxon>
        <taxon>Glossata</taxon>
        <taxon>Ditrysia</taxon>
        <taxon>Pyraloidea</taxon>
        <taxon>Crambidae</taxon>
        <taxon>Crambinae</taxon>
        <taxon>Diatraea</taxon>
    </lineage>
</organism>
<dbReference type="AlphaFoldDB" id="A0A9N9RGE5"/>
<keyword evidence="1" id="KW-1133">Transmembrane helix</keyword>
<reference evidence="2" key="1">
    <citation type="submission" date="2021-12" db="EMBL/GenBank/DDBJ databases">
        <authorList>
            <person name="King R."/>
        </authorList>
    </citation>
    <scope>NUCLEOTIDE SEQUENCE</scope>
</reference>
<keyword evidence="3" id="KW-1185">Reference proteome</keyword>
<evidence type="ECO:0000256" key="1">
    <source>
        <dbReference type="SAM" id="Phobius"/>
    </source>
</evidence>
<feature type="transmembrane region" description="Helical" evidence="1">
    <location>
        <begin position="16"/>
        <end position="37"/>
    </location>
</feature>
<evidence type="ECO:0000313" key="2">
    <source>
        <dbReference type="EMBL" id="CAG9796007.1"/>
    </source>
</evidence>
<protein>
    <submittedName>
        <fullName evidence="2">Uncharacterized protein</fullName>
    </submittedName>
</protein>
<dbReference type="Proteomes" id="UP001153714">
    <property type="component" value="Chromosome 8"/>
</dbReference>
<reference evidence="2" key="2">
    <citation type="submission" date="2022-10" db="EMBL/GenBank/DDBJ databases">
        <authorList>
            <consortium name="ENA_rothamsted_submissions"/>
            <consortium name="culmorum"/>
            <person name="King R."/>
        </authorList>
    </citation>
    <scope>NUCLEOTIDE SEQUENCE</scope>
</reference>
<dbReference type="OrthoDB" id="76293at2759"/>
<name>A0A9N9RGE5_9NEOP</name>
<dbReference type="EMBL" id="OU893339">
    <property type="protein sequence ID" value="CAG9796007.1"/>
    <property type="molecule type" value="Genomic_DNA"/>
</dbReference>
<keyword evidence="1" id="KW-0472">Membrane</keyword>
<gene>
    <name evidence="2" type="ORF">DIATSA_LOCUS13234</name>
</gene>
<proteinExistence type="predicted"/>
<accession>A0A9N9RGE5</accession>
<evidence type="ECO:0000313" key="3">
    <source>
        <dbReference type="Proteomes" id="UP001153714"/>
    </source>
</evidence>
<keyword evidence="1" id="KW-0812">Transmembrane</keyword>